<evidence type="ECO:0000256" key="2">
    <source>
        <dbReference type="ARBA" id="ARBA00022692"/>
    </source>
</evidence>
<organism evidence="6 7">
    <name type="scientific">Zemynaea arenosa</name>
    <dbReference type="NCBI Taxonomy" id="2561931"/>
    <lineage>
        <taxon>Bacteria</taxon>
        <taxon>Pseudomonadati</taxon>
        <taxon>Pseudomonadota</taxon>
        <taxon>Betaproteobacteria</taxon>
        <taxon>Burkholderiales</taxon>
        <taxon>Oxalobacteraceae</taxon>
        <taxon>Telluria group</taxon>
        <taxon>Zemynaea</taxon>
    </lineage>
</organism>
<evidence type="ECO:0000313" key="6">
    <source>
        <dbReference type="EMBL" id="TFW23593.1"/>
    </source>
</evidence>
<feature type="transmembrane region" description="Helical" evidence="5">
    <location>
        <begin position="97"/>
        <end position="117"/>
    </location>
</feature>
<protein>
    <recommendedName>
        <fullName evidence="5">Probable membrane transporter protein</fullName>
    </recommendedName>
</protein>
<evidence type="ECO:0000256" key="1">
    <source>
        <dbReference type="ARBA" id="ARBA00004141"/>
    </source>
</evidence>
<gene>
    <name evidence="6" type="ORF">E4L96_06620</name>
</gene>
<dbReference type="RefSeq" id="WP_135206439.1">
    <property type="nucleotide sequence ID" value="NZ_SPVF01000094.1"/>
</dbReference>
<dbReference type="PANTHER" id="PTHR43701">
    <property type="entry name" value="MEMBRANE TRANSPORTER PROTEIN MJ0441-RELATED"/>
    <property type="match status" value="1"/>
</dbReference>
<accession>A0A4Y9SKT9</accession>
<comment type="subcellular location">
    <subcellularLocation>
        <location evidence="5">Cell membrane</location>
        <topology evidence="5">Multi-pass membrane protein</topology>
    </subcellularLocation>
    <subcellularLocation>
        <location evidence="1">Membrane</location>
        <topology evidence="1">Multi-pass membrane protein</topology>
    </subcellularLocation>
</comment>
<evidence type="ECO:0000256" key="4">
    <source>
        <dbReference type="ARBA" id="ARBA00023136"/>
    </source>
</evidence>
<dbReference type="PANTHER" id="PTHR43701:SF2">
    <property type="entry name" value="MEMBRANE TRANSPORTER PROTEIN YJNA-RELATED"/>
    <property type="match status" value="1"/>
</dbReference>
<dbReference type="InterPro" id="IPR051598">
    <property type="entry name" value="TSUP/Inactive_protease-like"/>
</dbReference>
<keyword evidence="5" id="KW-1003">Cell membrane</keyword>
<comment type="similarity">
    <text evidence="5">Belongs to the 4-toluene sulfonate uptake permease (TSUP) (TC 2.A.102) family.</text>
</comment>
<reference evidence="6 7" key="1">
    <citation type="submission" date="2019-03" db="EMBL/GenBank/DDBJ databases">
        <title>Draft Genome Sequence of Massilia arenosa sp. nov., a Novel Massilia Species Isolated from a Sandy-loam Maize Soil.</title>
        <authorList>
            <person name="Raths R."/>
            <person name="Peta V."/>
            <person name="Bucking H."/>
        </authorList>
    </citation>
    <scope>NUCLEOTIDE SEQUENCE [LARGE SCALE GENOMIC DNA]</scope>
    <source>
        <strain evidence="6 7">MC02</strain>
    </source>
</reference>
<evidence type="ECO:0000313" key="7">
    <source>
        <dbReference type="Proteomes" id="UP000298438"/>
    </source>
</evidence>
<keyword evidence="3 5" id="KW-1133">Transmembrane helix</keyword>
<evidence type="ECO:0000256" key="3">
    <source>
        <dbReference type="ARBA" id="ARBA00022989"/>
    </source>
</evidence>
<keyword evidence="4 5" id="KW-0472">Membrane</keyword>
<evidence type="ECO:0000256" key="5">
    <source>
        <dbReference type="RuleBase" id="RU363041"/>
    </source>
</evidence>
<comment type="caution">
    <text evidence="6">The sequence shown here is derived from an EMBL/GenBank/DDBJ whole genome shotgun (WGS) entry which is preliminary data.</text>
</comment>
<name>A0A4Y9SKT9_9BURK</name>
<feature type="transmembrane region" description="Helical" evidence="5">
    <location>
        <begin position="154"/>
        <end position="175"/>
    </location>
</feature>
<dbReference type="InterPro" id="IPR002781">
    <property type="entry name" value="TM_pro_TauE-like"/>
</dbReference>
<dbReference type="Pfam" id="PF01925">
    <property type="entry name" value="TauE"/>
    <property type="match status" value="1"/>
</dbReference>
<feature type="transmembrane region" description="Helical" evidence="5">
    <location>
        <begin position="240"/>
        <end position="258"/>
    </location>
</feature>
<keyword evidence="2 5" id="KW-0812">Transmembrane</keyword>
<feature type="transmembrane region" description="Helical" evidence="5">
    <location>
        <begin position="187"/>
        <end position="206"/>
    </location>
</feature>
<dbReference type="OrthoDB" id="9807082at2"/>
<keyword evidence="7" id="KW-1185">Reference proteome</keyword>
<feature type="transmembrane region" description="Helical" evidence="5">
    <location>
        <begin position="69"/>
        <end position="90"/>
    </location>
</feature>
<sequence length="261" mass="26557">MFLLIFLAGLWAGIQNTLAGGGSFVTLPALIVSGMSPLAANITSTVALFPGQVTSGYAGRKLVTGAGPLPFWALFALSVAGGAVGGLLLLHTSPKVFARLVPWLVLFATAVFTWGSFFRGGLRRRAGDTSADAGNPGPQSALHIGPAATASAQFLIAVYGGYFGGGIGILMMAALTMAGLSARHAGATKNVLAGVMNASAVIMFLASPELHWRQAVVLGAGAIIGGLLGAWALHRVNEKVLRLAIVGIGIALTIGLFLKPL</sequence>
<feature type="transmembrane region" description="Helical" evidence="5">
    <location>
        <begin position="212"/>
        <end position="233"/>
    </location>
</feature>
<dbReference type="AlphaFoldDB" id="A0A4Y9SKT9"/>
<proteinExistence type="inferred from homology"/>
<dbReference type="Proteomes" id="UP000298438">
    <property type="component" value="Unassembled WGS sequence"/>
</dbReference>
<dbReference type="EMBL" id="SPVF01000094">
    <property type="protein sequence ID" value="TFW23593.1"/>
    <property type="molecule type" value="Genomic_DNA"/>
</dbReference>
<dbReference type="GO" id="GO:0005886">
    <property type="term" value="C:plasma membrane"/>
    <property type="evidence" value="ECO:0007669"/>
    <property type="project" value="UniProtKB-SubCell"/>
</dbReference>